<dbReference type="Gene3D" id="3.40.50.1820">
    <property type="entry name" value="alpha/beta hydrolase"/>
    <property type="match status" value="1"/>
</dbReference>
<dbReference type="PANTHER" id="PTHR17630">
    <property type="entry name" value="DIENELACTONE HYDROLASE"/>
    <property type="match status" value="1"/>
</dbReference>
<dbReference type="AlphaFoldDB" id="A0A0F0I703"/>
<dbReference type="GO" id="GO:0016787">
    <property type="term" value="F:hydrolase activity"/>
    <property type="evidence" value="ECO:0007669"/>
    <property type="project" value="UniProtKB-KW"/>
</dbReference>
<evidence type="ECO:0000313" key="3">
    <source>
        <dbReference type="Proteomes" id="UP000033540"/>
    </source>
</evidence>
<proteinExistence type="predicted"/>
<reference evidence="2 3" key="1">
    <citation type="submission" date="2015-02" db="EMBL/GenBank/DDBJ databases">
        <title>Draft genome sequence of Aspergillus parasiticus SU-1.</title>
        <authorList>
            <person name="Yu J."/>
            <person name="Fedorova N."/>
            <person name="Yin Y."/>
            <person name="Losada L."/>
            <person name="Zafar N."/>
            <person name="Taujale R."/>
            <person name="Ehrlich K.C."/>
            <person name="Bhatnagar D."/>
            <person name="Cleveland T.E."/>
            <person name="Bennett J.W."/>
            <person name="Nierman W.C."/>
        </authorList>
    </citation>
    <scope>NUCLEOTIDE SEQUENCE [LARGE SCALE GENOMIC DNA]</scope>
    <source>
        <strain evidence="3">ATCC 56775 / NRRL 5862 / SRRC 143 / SU-1</strain>
    </source>
</reference>
<dbReference type="Proteomes" id="UP000033540">
    <property type="component" value="Unassembled WGS sequence"/>
</dbReference>
<comment type="caution">
    <text evidence="2">The sequence shown here is derived from an EMBL/GenBank/DDBJ whole genome shotgun (WGS) entry which is preliminary data.</text>
</comment>
<protein>
    <submittedName>
        <fullName evidence="2">Dienelactone hydrolase family protein</fullName>
    </submittedName>
</protein>
<evidence type="ECO:0000313" key="2">
    <source>
        <dbReference type="EMBL" id="KJK61763.1"/>
    </source>
</evidence>
<feature type="domain" description="Dienelactone hydrolase" evidence="1">
    <location>
        <begin position="37"/>
        <end position="247"/>
    </location>
</feature>
<dbReference type="Pfam" id="PF01738">
    <property type="entry name" value="DLH"/>
    <property type="match status" value="1"/>
</dbReference>
<keyword evidence="2" id="KW-0378">Hydrolase</keyword>
<organism evidence="2 3">
    <name type="scientific">Aspergillus parasiticus (strain ATCC 56775 / NRRL 5862 / SRRC 143 / SU-1)</name>
    <dbReference type="NCBI Taxonomy" id="1403190"/>
    <lineage>
        <taxon>Eukaryota</taxon>
        <taxon>Fungi</taxon>
        <taxon>Dikarya</taxon>
        <taxon>Ascomycota</taxon>
        <taxon>Pezizomycotina</taxon>
        <taxon>Eurotiomycetes</taxon>
        <taxon>Eurotiomycetidae</taxon>
        <taxon>Eurotiales</taxon>
        <taxon>Aspergillaceae</taxon>
        <taxon>Aspergillus</taxon>
        <taxon>Aspergillus subgen. Circumdati</taxon>
    </lineage>
</organism>
<gene>
    <name evidence="2" type="ORF">P875_00086726</name>
</gene>
<dbReference type="InterPro" id="IPR002925">
    <property type="entry name" value="Dienelactn_hydro"/>
</dbReference>
<dbReference type="SUPFAM" id="SSF53474">
    <property type="entry name" value="alpha/beta-Hydrolases"/>
    <property type="match status" value="1"/>
</dbReference>
<dbReference type="EMBL" id="JZEE01000660">
    <property type="protein sequence ID" value="KJK61763.1"/>
    <property type="molecule type" value="Genomic_DNA"/>
</dbReference>
<dbReference type="STRING" id="1403190.A0A0F0I703"/>
<dbReference type="OrthoDB" id="10019231at2759"/>
<sequence>MSFSKCCIQGFSWQGTPTGRTDKLSNNDVYITGNNADVAILFIADLFGWTFPNVRLLADHYAREVGATVFVPDFFGGEVLDFDLVAAEKFDQIDLPGFIGRNGRDQREPELFECARALKQELGYKKVGAVGYCYGGWASFRLGAKEHASAPLVDCIAVGHPSLLTKKDIDEVAVPVQMLAPEIDQAYPVELKLYTFQTLQRLNVPFDYQHFPGVVHACFVRGDENKPGERAAMERGKNAVVGWLRQFLKEA</sequence>
<dbReference type="InterPro" id="IPR029058">
    <property type="entry name" value="AB_hydrolase_fold"/>
</dbReference>
<dbReference type="PANTHER" id="PTHR17630:SF55">
    <property type="entry name" value="DIENELACTONE HYDROLASE FAMILY PROTEIN (AFU_ORTHOLOGUE AFUA_1G01900)"/>
    <property type="match status" value="1"/>
</dbReference>
<name>A0A0F0I703_ASPPU</name>
<evidence type="ECO:0000259" key="1">
    <source>
        <dbReference type="Pfam" id="PF01738"/>
    </source>
</evidence>
<accession>A0A0F0I703</accession>